<dbReference type="PANTHER" id="PTHR12829">
    <property type="entry name" value="N6-ADENOSINE-METHYLTRANSFERASE"/>
    <property type="match status" value="1"/>
</dbReference>
<dbReference type="PROSITE" id="PS00092">
    <property type="entry name" value="N6_MTASE"/>
    <property type="match status" value="1"/>
</dbReference>
<dbReference type="PROSITE" id="PS51143">
    <property type="entry name" value="MT_A70"/>
    <property type="match status" value="1"/>
</dbReference>
<reference evidence="3" key="1">
    <citation type="submission" date="2022-11" db="EMBL/GenBank/DDBJ databases">
        <authorList>
            <person name="Petersen C."/>
        </authorList>
    </citation>
    <scope>NUCLEOTIDE SEQUENCE</scope>
    <source>
        <strain evidence="3">IBT 22155</strain>
    </source>
</reference>
<evidence type="ECO:0000313" key="4">
    <source>
        <dbReference type="Proteomes" id="UP001149079"/>
    </source>
</evidence>
<dbReference type="GO" id="GO:0008168">
    <property type="term" value="F:methyltransferase activity"/>
    <property type="evidence" value="ECO:0007669"/>
    <property type="project" value="InterPro"/>
</dbReference>
<evidence type="ECO:0000256" key="1">
    <source>
        <dbReference type="PROSITE-ProRule" id="PRU00489"/>
    </source>
</evidence>
<accession>A0A9W9L6K5</accession>
<dbReference type="GO" id="GO:0032259">
    <property type="term" value="P:methylation"/>
    <property type="evidence" value="ECO:0007669"/>
    <property type="project" value="InterPro"/>
</dbReference>
<dbReference type="Pfam" id="PF05063">
    <property type="entry name" value="MT-A70"/>
    <property type="match status" value="1"/>
</dbReference>
<dbReference type="GO" id="GO:0005634">
    <property type="term" value="C:nucleus"/>
    <property type="evidence" value="ECO:0007669"/>
    <property type="project" value="TreeGrafter"/>
</dbReference>
<evidence type="ECO:0000313" key="3">
    <source>
        <dbReference type="EMBL" id="KAJ5138957.1"/>
    </source>
</evidence>
<sequence>MIEYPLLVASPLNWHEARNLHIYPSPNSSFLPVTYYGVPRPRSKMNPPTQEESAILFQAENAILLDIPHSIALAQGWPAPREPGSRTNHSPRKIPKLLSCTPMKESFPSTEPKKPAALARVLESIPVSERRFAELIVPLVRDALKTISAGFPSERRWCFPRAVPNEDAGSQSWNEGPRKRRREDVNESTFQRSAPGDPVDILSQEPPMILSTSSVNRFAALSDLTVVKNPSPETAIIRAGASTGSEYIIPPMSSFILGTLPLFQTKLHHRLSTPNYPIPGLSTHQKFNLILMDPPWPNRSVRRSGHYQTHHYSEMDALTTGLRDILRAHLLGTTYQVHSTSESPFQSQQSIAAIWITNAEKSRRAAYEALIGAGLCIREEWVWVKTTWNGEPISALDGLWRKPYEILVIGTKDDGPDLEIEAPLMSEDDLMRLSEAVTRRRVIAAVPDLHSRKPNLKAVFEEVFFTDSGELCSYSALEVFARNLTAGWSGVGNEVLRFNARECWVESDV</sequence>
<dbReference type="GO" id="GO:0003676">
    <property type="term" value="F:nucleic acid binding"/>
    <property type="evidence" value="ECO:0007669"/>
    <property type="project" value="InterPro"/>
</dbReference>
<evidence type="ECO:0000256" key="2">
    <source>
        <dbReference type="SAM" id="MobiDB-lite"/>
    </source>
</evidence>
<name>A0A9W9L6K5_9EURO</name>
<proteinExistence type="inferred from homology"/>
<gene>
    <name evidence="3" type="ORF">N7515_003805</name>
</gene>
<dbReference type="GeneID" id="81403719"/>
<comment type="similarity">
    <text evidence="1">Belongs to the MT-A70-like family.</text>
</comment>
<protein>
    <submittedName>
        <fullName evidence="3">Uncharacterized protein</fullName>
    </submittedName>
</protein>
<dbReference type="EMBL" id="JAPQKL010000003">
    <property type="protein sequence ID" value="KAJ5138957.1"/>
    <property type="molecule type" value="Genomic_DNA"/>
</dbReference>
<dbReference type="PANTHER" id="PTHR12829:SF4">
    <property type="entry name" value="N(6)-ADENINE-SPECIFIC METHYLTRANSFERASE METTL4"/>
    <property type="match status" value="1"/>
</dbReference>
<dbReference type="InterPro" id="IPR002052">
    <property type="entry name" value="DNA_methylase_N6_adenine_CS"/>
</dbReference>
<feature type="region of interest" description="Disordered" evidence="2">
    <location>
        <begin position="166"/>
        <end position="202"/>
    </location>
</feature>
<dbReference type="InterPro" id="IPR007757">
    <property type="entry name" value="MT-A70-like"/>
</dbReference>
<keyword evidence="4" id="KW-1185">Reference proteome</keyword>
<organism evidence="3 4">
    <name type="scientific">Penicillium bovifimosum</name>
    <dbReference type="NCBI Taxonomy" id="126998"/>
    <lineage>
        <taxon>Eukaryota</taxon>
        <taxon>Fungi</taxon>
        <taxon>Dikarya</taxon>
        <taxon>Ascomycota</taxon>
        <taxon>Pezizomycotina</taxon>
        <taxon>Eurotiomycetes</taxon>
        <taxon>Eurotiomycetidae</taxon>
        <taxon>Eurotiales</taxon>
        <taxon>Aspergillaceae</taxon>
        <taxon>Penicillium</taxon>
    </lineage>
</organism>
<dbReference type="Proteomes" id="UP001149079">
    <property type="component" value="Unassembled WGS sequence"/>
</dbReference>
<comment type="caution">
    <text evidence="3">The sequence shown here is derived from an EMBL/GenBank/DDBJ whole genome shotgun (WGS) entry which is preliminary data.</text>
</comment>
<dbReference type="RefSeq" id="XP_056523606.1">
    <property type="nucleotide sequence ID" value="XM_056664549.1"/>
</dbReference>
<dbReference type="OrthoDB" id="61116at2759"/>
<reference evidence="3" key="2">
    <citation type="journal article" date="2023" name="IMA Fungus">
        <title>Comparative genomic study of the Penicillium genus elucidates a diverse pangenome and 15 lateral gene transfer events.</title>
        <authorList>
            <person name="Petersen C."/>
            <person name="Sorensen T."/>
            <person name="Nielsen M.R."/>
            <person name="Sondergaard T.E."/>
            <person name="Sorensen J.L."/>
            <person name="Fitzpatrick D.A."/>
            <person name="Frisvad J.C."/>
            <person name="Nielsen K.L."/>
        </authorList>
    </citation>
    <scope>NUCLEOTIDE SEQUENCE</scope>
    <source>
        <strain evidence="3">IBT 22155</strain>
    </source>
</reference>
<dbReference type="AlphaFoldDB" id="A0A9W9L6K5"/>